<keyword evidence="2 10" id="KW-0444">Lipid biosynthesis</keyword>
<feature type="transmembrane region" description="Helical" evidence="10">
    <location>
        <begin position="193"/>
        <end position="212"/>
    </location>
</feature>
<dbReference type="UniPathway" id="UPA00085"/>
<dbReference type="GO" id="GO:0008654">
    <property type="term" value="P:phospholipid biosynthetic process"/>
    <property type="evidence" value="ECO:0007669"/>
    <property type="project" value="UniProtKB-UniRule"/>
</dbReference>
<feature type="transmembrane region" description="Helical" evidence="10">
    <location>
        <begin position="103"/>
        <end position="126"/>
    </location>
</feature>
<keyword evidence="6 10" id="KW-0443">Lipid metabolism</keyword>
<evidence type="ECO:0000256" key="2">
    <source>
        <dbReference type="ARBA" id="ARBA00022516"/>
    </source>
</evidence>
<feature type="compositionally biased region" description="Basic and acidic residues" evidence="11">
    <location>
        <begin position="249"/>
        <end position="259"/>
    </location>
</feature>
<dbReference type="PANTHER" id="PTHR30309">
    <property type="entry name" value="INNER MEMBRANE PROTEIN YGIH"/>
    <property type="match status" value="1"/>
</dbReference>
<protein>
    <recommendedName>
        <fullName evidence="10">Glycerol-3-phosphate acyltransferase</fullName>
    </recommendedName>
    <alternativeName>
        <fullName evidence="10">Acyl-PO4 G3P acyltransferase</fullName>
    </alternativeName>
    <alternativeName>
        <fullName evidence="10">Acyl-phosphate--glycerol-3-phosphate acyltransferase</fullName>
    </alternativeName>
    <alternativeName>
        <fullName evidence="10">G3P acyltransferase</fullName>
        <shortName evidence="10">GPAT</shortName>
        <ecNumber evidence="10">2.3.1.275</ecNumber>
    </alternativeName>
    <alternativeName>
        <fullName evidence="10">Lysophosphatidic acid synthase</fullName>
        <shortName evidence="10">LPA synthase</shortName>
    </alternativeName>
</protein>
<keyword evidence="9 10" id="KW-1208">Phospholipid metabolism</keyword>
<comment type="subcellular location">
    <subcellularLocation>
        <location evidence="10">Cell membrane</location>
        <topology evidence="10">Multi-pass membrane protein</topology>
    </subcellularLocation>
</comment>
<comment type="subunit">
    <text evidence="10">Probably interacts with PlsX.</text>
</comment>
<keyword evidence="5 10" id="KW-1133">Transmembrane helix</keyword>
<name>A0A7V8JQP6_9BURK</name>
<evidence type="ECO:0000256" key="1">
    <source>
        <dbReference type="ARBA" id="ARBA00022475"/>
    </source>
</evidence>
<evidence type="ECO:0000256" key="7">
    <source>
        <dbReference type="ARBA" id="ARBA00023136"/>
    </source>
</evidence>
<evidence type="ECO:0000256" key="6">
    <source>
        <dbReference type="ARBA" id="ARBA00023098"/>
    </source>
</evidence>
<comment type="pathway">
    <text evidence="10">Lipid metabolism; phospholipid metabolism.</text>
</comment>
<evidence type="ECO:0000256" key="9">
    <source>
        <dbReference type="ARBA" id="ARBA00023264"/>
    </source>
</evidence>
<evidence type="ECO:0000256" key="8">
    <source>
        <dbReference type="ARBA" id="ARBA00023209"/>
    </source>
</evidence>
<evidence type="ECO:0000256" key="5">
    <source>
        <dbReference type="ARBA" id="ARBA00022989"/>
    </source>
</evidence>
<feature type="transmembrane region" description="Helical" evidence="10">
    <location>
        <begin position="168"/>
        <end position="187"/>
    </location>
</feature>
<comment type="caution">
    <text evidence="12">The sequence shown here is derived from an EMBL/GenBank/DDBJ whole genome shotgun (WGS) entry which is preliminary data.</text>
</comment>
<dbReference type="Proteomes" id="UP000461670">
    <property type="component" value="Unassembled WGS sequence"/>
</dbReference>
<feature type="transmembrane region" description="Helical" evidence="10">
    <location>
        <begin position="219"/>
        <end position="236"/>
    </location>
</feature>
<dbReference type="Pfam" id="PF02660">
    <property type="entry name" value="G3P_acyltransf"/>
    <property type="match status" value="1"/>
</dbReference>
<dbReference type="EMBL" id="WNDQ01000015">
    <property type="protein sequence ID" value="KAF1022048.1"/>
    <property type="molecule type" value="Genomic_DNA"/>
</dbReference>
<reference evidence="13" key="1">
    <citation type="journal article" date="2020" name="MBio">
        <title>Horizontal gene transfer to a defensive symbiont with a reduced genome amongst a multipartite beetle microbiome.</title>
        <authorList>
            <person name="Waterworth S.C."/>
            <person name="Florez L.V."/>
            <person name="Rees E.R."/>
            <person name="Hertweck C."/>
            <person name="Kaltenpoth M."/>
            <person name="Kwan J.C."/>
        </authorList>
    </citation>
    <scope>NUCLEOTIDE SEQUENCE [LARGE SCALE GENOMIC DNA]</scope>
</reference>
<keyword evidence="1 10" id="KW-1003">Cell membrane</keyword>
<evidence type="ECO:0000256" key="11">
    <source>
        <dbReference type="SAM" id="MobiDB-lite"/>
    </source>
</evidence>
<dbReference type="AlphaFoldDB" id="A0A7V8JQP6"/>
<dbReference type="NCBIfam" id="TIGR00023">
    <property type="entry name" value="glycerol-3-phosphate 1-O-acyltransferase PlsY"/>
    <property type="match status" value="1"/>
</dbReference>
<dbReference type="SMART" id="SM01207">
    <property type="entry name" value="G3P_acyltransf"/>
    <property type="match status" value="1"/>
</dbReference>
<dbReference type="EC" id="2.3.1.275" evidence="10"/>
<gene>
    <name evidence="10 12" type="primary">plsY</name>
    <name evidence="12" type="ORF">GAK30_01389</name>
</gene>
<dbReference type="InterPro" id="IPR003811">
    <property type="entry name" value="G3P_acylTferase_PlsY"/>
</dbReference>
<keyword evidence="3 10" id="KW-0808">Transferase</keyword>
<evidence type="ECO:0000313" key="12">
    <source>
        <dbReference type="EMBL" id="KAF1022048.1"/>
    </source>
</evidence>
<accession>A0A7V8JQP6</accession>
<evidence type="ECO:0000256" key="3">
    <source>
        <dbReference type="ARBA" id="ARBA00022679"/>
    </source>
</evidence>
<comment type="function">
    <text evidence="10">Catalyzes the transfer of an acyl group from acyl-phosphate (acyl-PO(4)) to glycerol-3-phosphate (G3P) to form lysophosphatidic acid (LPA). This enzyme utilizes acyl-phosphate as fatty acyl donor, but not acyl-CoA or acyl-ACP.</text>
</comment>
<dbReference type="PANTHER" id="PTHR30309:SF0">
    <property type="entry name" value="GLYCEROL-3-PHOSPHATE ACYLTRANSFERASE-RELATED"/>
    <property type="match status" value="1"/>
</dbReference>
<dbReference type="GO" id="GO:0043772">
    <property type="term" value="F:acyl-phosphate glycerol-3-phosphate acyltransferase activity"/>
    <property type="evidence" value="ECO:0007669"/>
    <property type="project" value="UniProtKB-UniRule"/>
</dbReference>
<feature type="transmembrane region" description="Helical" evidence="10">
    <location>
        <begin position="138"/>
        <end position="156"/>
    </location>
</feature>
<keyword evidence="7 10" id="KW-0472">Membrane</keyword>
<keyword evidence="8 10" id="KW-0594">Phospholipid biosynthesis</keyword>
<feature type="transmembrane region" description="Helical" evidence="10">
    <location>
        <begin position="52"/>
        <end position="74"/>
    </location>
</feature>
<dbReference type="HAMAP" id="MF_01043">
    <property type="entry name" value="PlsY"/>
    <property type="match status" value="1"/>
</dbReference>
<comment type="similarity">
    <text evidence="10">Belongs to the PlsY family.</text>
</comment>
<keyword evidence="12" id="KW-0012">Acyltransferase</keyword>
<comment type="catalytic activity">
    <reaction evidence="10">
        <text>an acyl phosphate + sn-glycerol 3-phosphate = a 1-acyl-sn-glycero-3-phosphate + phosphate</text>
        <dbReference type="Rhea" id="RHEA:34075"/>
        <dbReference type="ChEBI" id="CHEBI:43474"/>
        <dbReference type="ChEBI" id="CHEBI:57597"/>
        <dbReference type="ChEBI" id="CHEBI:57970"/>
        <dbReference type="ChEBI" id="CHEBI:59918"/>
        <dbReference type="EC" id="2.3.1.275"/>
    </reaction>
</comment>
<dbReference type="GO" id="GO:0005886">
    <property type="term" value="C:plasma membrane"/>
    <property type="evidence" value="ECO:0007669"/>
    <property type="project" value="UniProtKB-SubCell"/>
</dbReference>
<sequence length="278" mass="28951">MAGAARFVQAHAGRMPGFASALPPAVAPRAAFVFTPTVPEFLAEGSVLLSDLIFPLLAALLAYLIGSLSFAVIVSRALGLNDPRQYGSGNPGATNVLRSGSKLAAVLTLLLDAAKGWLPVWAVGVWGPAHGLHEGTQALVALGAFLGHLYPVFFRFKGGKGVATAAGVLLGIDGWLGLFVLLTWLAVAVVSRYSSLAALVAAIAAPLAFLLADGAWWRADRWLVLAVVAMSALLIWRHRANIGRLMRGQESRLGSKDKSASPAGGQPGAGKSKPKPRH</sequence>
<evidence type="ECO:0000313" key="13">
    <source>
        <dbReference type="Proteomes" id="UP000461670"/>
    </source>
</evidence>
<keyword evidence="4 10" id="KW-0812">Transmembrane</keyword>
<proteinExistence type="inferred from homology"/>
<evidence type="ECO:0000256" key="4">
    <source>
        <dbReference type="ARBA" id="ARBA00022692"/>
    </source>
</evidence>
<feature type="region of interest" description="Disordered" evidence="11">
    <location>
        <begin position="249"/>
        <end position="278"/>
    </location>
</feature>
<evidence type="ECO:0000256" key="10">
    <source>
        <dbReference type="HAMAP-Rule" id="MF_01043"/>
    </source>
</evidence>
<organism evidence="12 13">
    <name type="scientific">Paracidovorax wautersii</name>
    <dbReference type="NCBI Taxonomy" id="1177982"/>
    <lineage>
        <taxon>Bacteria</taxon>
        <taxon>Pseudomonadati</taxon>
        <taxon>Pseudomonadota</taxon>
        <taxon>Betaproteobacteria</taxon>
        <taxon>Burkholderiales</taxon>
        <taxon>Comamonadaceae</taxon>
        <taxon>Paracidovorax</taxon>
    </lineage>
</organism>